<feature type="domain" description="ABC transporter substrate-binding protein PnrA-like" evidence="7">
    <location>
        <begin position="50"/>
        <end position="366"/>
    </location>
</feature>
<dbReference type="CDD" id="cd06354">
    <property type="entry name" value="PBP1_PrnA-like"/>
    <property type="match status" value="1"/>
</dbReference>
<evidence type="ECO:0000259" key="7">
    <source>
        <dbReference type="Pfam" id="PF02608"/>
    </source>
</evidence>
<dbReference type="InterPro" id="IPR050957">
    <property type="entry name" value="BMP_lipoprotein"/>
</dbReference>
<reference evidence="8 9" key="1">
    <citation type="submission" date="2018-01" db="EMBL/GenBank/DDBJ databases">
        <title>Draft genome sequence of Jiangella sp. GTF31.</title>
        <authorList>
            <person name="Sahin N."/>
            <person name="Ay H."/>
            <person name="Saygin H."/>
        </authorList>
    </citation>
    <scope>NUCLEOTIDE SEQUENCE [LARGE SCALE GENOMIC DNA]</scope>
    <source>
        <strain evidence="8 9">GTF31</strain>
    </source>
</reference>
<evidence type="ECO:0000256" key="4">
    <source>
        <dbReference type="ARBA" id="ARBA00023136"/>
    </source>
</evidence>
<protein>
    <submittedName>
        <fullName evidence="8">BMP family ABC transporter substrate-binding protein</fullName>
    </submittedName>
</protein>
<evidence type="ECO:0000313" key="8">
    <source>
        <dbReference type="EMBL" id="PZF80018.1"/>
    </source>
</evidence>
<feature type="signal peptide" evidence="6">
    <location>
        <begin position="1"/>
        <end position="19"/>
    </location>
</feature>
<keyword evidence="5" id="KW-0449">Lipoprotein</keyword>
<gene>
    <name evidence="8" type="ORF">C1I92_28170</name>
</gene>
<keyword evidence="2" id="KW-1003">Cell membrane</keyword>
<evidence type="ECO:0000256" key="1">
    <source>
        <dbReference type="ARBA" id="ARBA00004236"/>
    </source>
</evidence>
<dbReference type="Gene3D" id="3.40.50.2300">
    <property type="match status" value="2"/>
</dbReference>
<keyword evidence="9" id="KW-1185">Reference proteome</keyword>
<organism evidence="8 9">
    <name type="scientific">Jiangella anatolica</name>
    <dbReference type="NCBI Taxonomy" id="2670374"/>
    <lineage>
        <taxon>Bacteria</taxon>
        <taxon>Bacillati</taxon>
        <taxon>Actinomycetota</taxon>
        <taxon>Actinomycetes</taxon>
        <taxon>Jiangellales</taxon>
        <taxon>Jiangellaceae</taxon>
        <taxon>Jiangella</taxon>
    </lineage>
</organism>
<sequence>MNKRFRLAAALSAVALAVAACGDAPEEDGGDGATGGATDGATEGGGDFSACMVSDQGGINDRSFNETSYNGLVLAQEEGIIAEPKFAESQTDADYGPNVDAMVQDDCGIIVTVGFLLADATREAAEANPEEQFAIVDFQYVDDTGAPAPIDNVKPLVFNTHEAAFLAGYASAAHSTTGIVGTWGGAKIPTVTIFMDGFYDGVQYYNEQKGADVQVLGWDKATQEGQFVGDFANTGLARQISDNLISQGADVLHPVAGPLAESAAIAAQAAGNVAVVWADSDGFESAPDYGDVILTSVLKGMDQAVLAATQEAADDAFTNEPYVGTLENGGVGIAPFHDFDSTVTQETKDELAQIQEQIISGELVVESDAAFS</sequence>
<keyword evidence="3 6" id="KW-0732">Signal</keyword>
<dbReference type="Proteomes" id="UP000248764">
    <property type="component" value="Unassembled WGS sequence"/>
</dbReference>
<dbReference type="RefSeq" id="WP_111257955.1">
    <property type="nucleotide sequence ID" value="NZ_POTW01000104.1"/>
</dbReference>
<dbReference type="PANTHER" id="PTHR34296:SF2">
    <property type="entry name" value="ABC TRANSPORTER GUANOSINE-BINDING PROTEIN NUPN"/>
    <property type="match status" value="1"/>
</dbReference>
<dbReference type="Pfam" id="PF02608">
    <property type="entry name" value="Bmp"/>
    <property type="match status" value="1"/>
</dbReference>
<dbReference type="PANTHER" id="PTHR34296">
    <property type="entry name" value="TRANSCRIPTIONAL ACTIVATOR PROTEIN MED"/>
    <property type="match status" value="1"/>
</dbReference>
<dbReference type="EMBL" id="POTW01000104">
    <property type="protein sequence ID" value="PZF80018.1"/>
    <property type="molecule type" value="Genomic_DNA"/>
</dbReference>
<proteinExistence type="predicted"/>
<evidence type="ECO:0000256" key="5">
    <source>
        <dbReference type="ARBA" id="ARBA00023288"/>
    </source>
</evidence>
<evidence type="ECO:0000313" key="9">
    <source>
        <dbReference type="Proteomes" id="UP000248764"/>
    </source>
</evidence>
<evidence type="ECO:0000256" key="2">
    <source>
        <dbReference type="ARBA" id="ARBA00022475"/>
    </source>
</evidence>
<comment type="caution">
    <text evidence="8">The sequence shown here is derived from an EMBL/GenBank/DDBJ whole genome shotgun (WGS) entry which is preliminary data.</text>
</comment>
<dbReference type="AlphaFoldDB" id="A0A2W2BI80"/>
<name>A0A2W2BI80_9ACTN</name>
<keyword evidence="4" id="KW-0472">Membrane</keyword>
<dbReference type="PROSITE" id="PS51257">
    <property type="entry name" value="PROKAR_LIPOPROTEIN"/>
    <property type="match status" value="1"/>
</dbReference>
<dbReference type="InterPro" id="IPR003760">
    <property type="entry name" value="PnrA-like"/>
</dbReference>
<comment type="subcellular location">
    <subcellularLocation>
        <location evidence="1">Cell membrane</location>
    </subcellularLocation>
</comment>
<evidence type="ECO:0000256" key="6">
    <source>
        <dbReference type="SAM" id="SignalP"/>
    </source>
</evidence>
<evidence type="ECO:0000256" key="3">
    <source>
        <dbReference type="ARBA" id="ARBA00022729"/>
    </source>
</evidence>
<dbReference type="GO" id="GO:0005886">
    <property type="term" value="C:plasma membrane"/>
    <property type="evidence" value="ECO:0007669"/>
    <property type="project" value="UniProtKB-SubCell"/>
</dbReference>
<accession>A0A2W2BI80</accession>
<feature type="chain" id="PRO_5038687333" evidence="6">
    <location>
        <begin position="20"/>
        <end position="372"/>
    </location>
</feature>